<protein>
    <submittedName>
        <fullName evidence="1">Uncharacterized protein</fullName>
    </submittedName>
</protein>
<sequence length="196" mass="22189">MRPMVNMNELPHASNRLGPFVDTLSSLSRESISIDETVGGIKRQAEGLVNSYYNRFQIVSGLKTDTESFNTRWVEVLLRSRDAASAIAGWYRRFSRVFLSLVSDIQTEQDREDVVTEFKSFLAEDYPSNRFDLDSISGLKEEFKKIEALVPQEGNRVIQVLESATGPNWKDIVKRLQDELVPVQVGRLVSCSSVVL</sequence>
<evidence type="ECO:0000313" key="1">
    <source>
        <dbReference type="EMBL" id="TEB23023.1"/>
    </source>
</evidence>
<dbReference type="AlphaFoldDB" id="A0A4Y7SMA5"/>
<dbReference type="Proteomes" id="UP000298030">
    <property type="component" value="Unassembled WGS sequence"/>
</dbReference>
<keyword evidence="2" id="KW-1185">Reference proteome</keyword>
<reference evidence="1 2" key="1">
    <citation type="journal article" date="2019" name="Nat. Ecol. Evol.">
        <title>Megaphylogeny resolves global patterns of mushroom evolution.</title>
        <authorList>
            <person name="Varga T."/>
            <person name="Krizsan K."/>
            <person name="Foldi C."/>
            <person name="Dima B."/>
            <person name="Sanchez-Garcia M."/>
            <person name="Sanchez-Ramirez S."/>
            <person name="Szollosi G.J."/>
            <person name="Szarkandi J.G."/>
            <person name="Papp V."/>
            <person name="Albert L."/>
            <person name="Andreopoulos W."/>
            <person name="Angelini C."/>
            <person name="Antonin V."/>
            <person name="Barry K.W."/>
            <person name="Bougher N.L."/>
            <person name="Buchanan P."/>
            <person name="Buyck B."/>
            <person name="Bense V."/>
            <person name="Catcheside P."/>
            <person name="Chovatia M."/>
            <person name="Cooper J."/>
            <person name="Damon W."/>
            <person name="Desjardin D."/>
            <person name="Finy P."/>
            <person name="Geml J."/>
            <person name="Haridas S."/>
            <person name="Hughes K."/>
            <person name="Justo A."/>
            <person name="Karasinski D."/>
            <person name="Kautmanova I."/>
            <person name="Kiss B."/>
            <person name="Kocsube S."/>
            <person name="Kotiranta H."/>
            <person name="LaButti K.M."/>
            <person name="Lechner B.E."/>
            <person name="Liimatainen K."/>
            <person name="Lipzen A."/>
            <person name="Lukacs Z."/>
            <person name="Mihaltcheva S."/>
            <person name="Morgado L.N."/>
            <person name="Niskanen T."/>
            <person name="Noordeloos M.E."/>
            <person name="Ohm R.A."/>
            <person name="Ortiz-Santana B."/>
            <person name="Ovrebo C."/>
            <person name="Racz N."/>
            <person name="Riley R."/>
            <person name="Savchenko A."/>
            <person name="Shiryaev A."/>
            <person name="Soop K."/>
            <person name="Spirin V."/>
            <person name="Szebenyi C."/>
            <person name="Tomsovsky M."/>
            <person name="Tulloss R.E."/>
            <person name="Uehling J."/>
            <person name="Grigoriev I.V."/>
            <person name="Vagvolgyi C."/>
            <person name="Papp T."/>
            <person name="Martin F.M."/>
            <person name="Miettinen O."/>
            <person name="Hibbett D.S."/>
            <person name="Nagy L.G."/>
        </authorList>
    </citation>
    <scope>NUCLEOTIDE SEQUENCE [LARGE SCALE GENOMIC DNA]</scope>
    <source>
        <strain evidence="1 2">FP101781</strain>
    </source>
</reference>
<accession>A0A4Y7SMA5</accession>
<organism evidence="1 2">
    <name type="scientific">Coprinellus micaceus</name>
    <name type="common">Glistening ink-cap mushroom</name>
    <name type="synonym">Coprinus micaceus</name>
    <dbReference type="NCBI Taxonomy" id="71717"/>
    <lineage>
        <taxon>Eukaryota</taxon>
        <taxon>Fungi</taxon>
        <taxon>Dikarya</taxon>
        <taxon>Basidiomycota</taxon>
        <taxon>Agaricomycotina</taxon>
        <taxon>Agaricomycetes</taxon>
        <taxon>Agaricomycetidae</taxon>
        <taxon>Agaricales</taxon>
        <taxon>Agaricineae</taxon>
        <taxon>Psathyrellaceae</taxon>
        <taxon>Coprinellus</taxon>
    </lineage>
</organism>
<dbReference type="OrthoDB" id="3020067at2759"/>
<comment type="caution">
    <text evidence="1">The sequence shown here is derived from an EMBL/GenBank/DDBJ whole genome shotgun (WGS) entry which is preliminary data.</text>
</comment>
<name>A0A4Y7SMA5_COPMI</name>
<proteinExistence type="predicted"/>
<evidence type="ECO:0000313" key="2">
    <source>
        <dbReference type="Proteomes" id="UP000298030"/>
    </source>
</evidence>
<gene>
    <name evidence="1" type="ORF">FA13DRAFT_1818603</name>
</gene>
<dbReference type="EMBL" id="QPFP01000082">
    <property type="protein sequence ID" value="TEB23023.1"/>
    <property type="molecule type" value="Genomic_DNA"/>
</dbReference>